<dbReference type="SUPFAM" id="SSF56112">
    <property type="entry name" value="Protein kinase-like (PK-like)"/>
    <property type="match status" value="1"/>
</dbReference>
<feature type="domain" description="Protein kinase" evidence="8">
    <location>
        <begin position="19"/>
        <end position="267"/>
    </location>
</feature>
<dbReference type="PROSITE" id="PS00107">
    <property type="entry name" value="PROTEIN_KINASE_ATP"/>
    <property type="match status" value="1"/>
</dbReference>
<dbReference type="GO" id="GO:0004674">
    <property type="term" value="F:protein serine/threonine kinase activity"/>
    <property type="evidence" value="ECO:0007669"/>
    <property type="project" value="UniProtKB-KW"/>
</dbReference>
<organism evidence="9 10">
    <name type="scientific">Cryptosporangium aurantiacum</name>
    <dbReference type="NCBI Taxonomy" id="134849"/>
    <lineage>
        <taxon>Bacteria</taxon>
        <taxon>Bacillati</taxon>
        <taxon>Actinomycetota</taxon>
        <taxon>Actinomycetes</taxon>
        <taxon>Cryptosporangiales</taxon>
        <taxon>Cryptosporangiaceae</taxon>
        <taxon>Cryptosporangium</taxon>
    </lineage>
</organism>
<keyword evidence="5 9" id="KW-0418">Kinase</keyword>
<proteinExistence type="predicted"/>
<evidence type="ECO:0000256" key="1">
    <source>
        <dbReference type="ARBA" id="ARBA00012513"/>
    </source>
</evidence>
<keyword evidence="6 7" id="KW-0067">ATP-binding</keyword>
<gene>
    <name evidence="9" type="ORF">SAMN05443668_12126</name>
</gene>
<evidence type="ECO:0000256" key="5">
    <source>
        <dbReference type="ARBA" id="ARBA00022777"/>
    </source>
</evidence>
<dbReference type="Gene3D" id="1.10.510.10">
    <property type="entry name" value="Transferase(Phosphotransferase) domain 1"/>
    <property type="match status" value="1"/>
</dbReference>
<evidence type="ECO:0000256" key="6">
    <source>
        <dbReference type="ARBA" id="ARBA00022840"/>
    </source>
</evidence>
<evidence type="ECO:0000256" key="2">
    <source>
        <dbReference type="ARBA" id="ARBA00022527"/>
    </source>
</evidence>
<evidence type="ECO:0000256" key="4">
    <source>
        <dbReference type="ARBA" id="ARBA00022741"/>
    </source>
</evidence>
<dbReference type="Proteomes" id="UP000184440">
    <property type="component" value="Unassembled WGS sequence"/>
</dbReference>
<feature type="binding site" evidence="7">
    <location>
        <position position="48"/>
    </location>
    <ligand>
        <name>ATP</name>
        <dbReference type="ChEBI" id="CHEBI:30616"/>
    </ligand>
</feature>
<dbReference type="AlphaFoldDB" id="A0A1M7RM64"/>
<dbReference type="PANTHER" id="PTHR43289">
    <property type="entry name" value="MITOGEN-ACTIVATED PROTEIN KINASE KINASE KINASE 20-RELATED"/>
    <property type="match status" value="1"/>
</dbReference>
<dbReference type="RefSeq" id="WP_073264802.1">
    <property type="nucleotide sequence ID" value="NZ_FRCS01000021.1"/>
</dbReference>
<evidence type="ECO:0000313" key="10">
    <source>
        <dbReference type="Proteomes" id="UP000184440"/>
    </source>
</evidence>
<dbReference type="PROSITE" id="PS50011">
    <property type="entry name" value="PROTEIN_KINASE_DOM"/>
    <property type="match status" value="1"/>
</dbReference>
<accession>A0A1M7RM64</accession>
<evidence type="ECO:0000259" key="8">
    <source>
        <dbReference type="PROSITE" id="PS50011"/>
    </source>
</evidence>
<dbReference type="CDD" id="cd14014">
    <property type="entry name" value="STKc_PknB_like"/>
    <property type="match status" value="1"/>
</dbReference>
<protein>
    <recommendedName>
        <fullName evidence="1">non-specific serine/threonine protein kinase</fullName>
        <ecNumber evidence="1">2.7.11.1</ecNumber>
    </recommendedName>
</protein>
<dbReference type="GO" id="GO:0005524">
    <property type="term" value="F:ATP binding"/>
    <property type="evidence" value="ECO:0007669"/>
    <property type="project" value="UniProtKB-UniRule"/>
</dbReference>
<keyword evidence="10" id="KW-1185">Reference proteome</keyword>
<dbReference type="InterPro" id="IPR017441">
    <property type="entry name" value="Protein_kinase_ATP_BS"/>
</dbReference>
<evidence type="ECO:0000256" key="7">
    <source>
        <dbReference type="PROSITE-ProRule" id="PRU10141"/>
    </source>
</evidence>
<evidence type="ECO:0000256" key="3">
    <source>
        <dbReference type="ARBA" id="ARBA00022679"/>
    </source>
</evidence>
<keyword evidence="4 7" id="KW-0547">Nucleotide-binding</keyword>
<dbReference type="STRING" id="134849.SAMN05443668_12126"/>
<dbReference type="SMART" id="SM00220">
    <property type="entry name" value="S_TKc"/>
    <property type="match status" value="1"/>
</dbReference>
<dbReference type="PANTHER" id="PTHR43289:SF6">
    <property type="entry name" value="SERINE_THREONINE-PROTEIN KINASE NEKL-3"/>
    <property type="match status" value="1"/>
</dbReference>
<reference evidence="9 10" key="1">
    <citation type="submission" date="2016-11" db="EMBL/GenBank/DDBJ databases">
        <authorList>
            <person name="Jaros S."/>
            <person name="Januszkiewicz K."/>
            <person name="Wedrychowicz H."/>
        </authorList>
    </citation>
    <scope>NUCLEOTIDE SEQUENCE [LARGE SCALE GENOMIC DNA]</scope>
    <source>
        <strain evidence="9 10">DSM 46144</strain>
    </source>
</reference>
<evidence type="ECO:0000313" key="9">
    <source>
        <dbReference type="EMBL" id="SHN47178.1"/>
    </source>
</evidence>
<dbReference type="Gene3D" id="3.30.200.20">
    <property type="entry name" value="Phosphorylase Kinase, domain 1"/>
    <property type="match status" value="1"/>
</dbReference>
<keyword evidence="2 9" id="KW-0723">Serine/threonine-protein kinase</keyword>
<dbReference type="EC" id="2.7.11.1" evidence="1"/>
<sequence>MITIDQRATASRTLVGGRYRLDSRLGSGASGTVWLAQDEELGRTVAVKEIPRELAPYPGAGRLEARAAARIDHRAVVAVYDFVAQDSDGVDWIVMEALSGRTLASVLYQYGPVSGDEARYLAEHLLDALGAVHGAGLIHGDVKPGNVQLCDDGRVVLLDFGLATVPRRTAGATDGPVAGSLPYIAPEILRSGVYSPQSDLYALGMTLYVALTGEAPDIDLTADQYRVPEIPPHAAAFAGVLRGLLDPDPDTRFDADALDRALRRLPR</sequence>
<dbReference type="InterPro" id="IPR000719">
    <property type="entry name" value="Prot_kinase_dom"/>
</dbReference>
<dbReference type="Pfam" id="PF00069">
    <property type="entry name" value="Pkinase"/>
    <property type="match status" value="1"/>
</dbReference>
<dbReference type="InterPro" id="IPR011009">
    <property type="entry name" value="Kinase-like_dom_sf"/>
</dbReference>
<dbReference type="EMBL" id="FRCS01000021">
    <property type="protein sequence ID" value="SHN47178.1"/>
    <property type="molecule type" value="Genomic_DNA"/>
</dbReference>
<name>A0A1M7RM64_9ACTN</name>
<keyword evidence="3" id="KW-0808">Transferase</keyword>